<dbReference type="SUPFAM" id="SSF57903">
    <property type="entry name" value="FYVE/PHD zinc finger"/>
    <property type="match status" value="1"/>
</dbReference>
<feature type="domain" description="Post-SET" evidence="11">
    <location>
        <begin position="994"/>
        <end position="1010"/>
    </location>
</feature>
<keyword evidence="6" id="KW-0862">Zinc</keyword>
<evidence type="ECO:0000256" key="5">
    <source>
        <dbReference type="ARBA" id="ARBA00022771"/>
    </source>
</evidence>
<dbReference type="PANTHER" id="PTHR13793">
    <property type="entry name" value="PHD FINGER PROTEINS"/>
    <property type="match status" value="1"/>
</dbReference>
<evidence type="ECO:0000259" key="10">
    <source>
        <dbReference type="PROSITE" id="PS50812"/>
    </source>
</evidence>
<protein>
    <recommendedName>
        <fullName evidence="15">Histone-lysine N-methyltransferase</fullName>
    </recommendedName>
</protein>
<dbReference type="SMART" id="SM00317">
    <property type="entry name" value="SET"/>
    <property type="match status" value="1"/>
</dbReference>
<dbReference type="Pfam" id="PF13832">
    <property type="entry name" value="zf-HC5HC2H_2"/>
    <property type="match status" value="1"/>
</dbReference>
<evidence type="ECO:0000259" key="11">
    <source>
        <dbReference type="PROSITE" id="PS50868"/>
    </source>
</evidence>
<dbReference type="Pfam" id="PF13831">
    <property type="entry name" value="PHD_2"/>
    <property type="match status" value="1"/>
</dbReference>
<dbReference type="PROSITE" id="PS50868">
    <property type="entry name" value="POST_SET"/>
    <property type="match status" value="1"/>
</dbReference>
<feature type="region of interest" description="Disordered" evidence="8">
    <location>
        <begin position="80"/>
        <end position="101"/>
    </location>
</feature>
<evidence type="ECO:0000256" key="3">
    <source>
        <dbReference type="ARBA" id="ARBA00022691"/>
    </source>
</evidence>
<dbReference type="GO" id="GO:0032259">
    <property type="term" value="P:methylation"/>
    <property type="evidence" value="ECO:0007669"/>
    <property type="project" value="UniProtKB-KW"/>
</dbReference>
<dbReference type="GO" id="GO:0006357">
    <property type="term" value="P:regulation of transcription by RNA polymerase II"/>
    <property type="evidence" value="ECO:0007669"/>
    <property type="project" value="TreeGrafter"/>
</dbReference>
<dbReference type="FunFam" id="2.170.270.10:FF:000058">
    <property type="entry name" value="Histone-lysine N-methyltransferase"/>
    <property type="match status" value="1"/>
</dbReference>
<dbReference type="GO" id="GO:0008270">
    <property type="term" value="F:zinc ion binding"/>
    <property type="evidence" value="ECO:0007669"/>
    <property type="project" value="UniProtKB-KW"/>
</dbReference>
<dbReference type="Pfam" id="PF00856">
    <property type="entry name" value="SET"/>
    <property type="match status" value="1"/>
</dbReference>
<feature type="compositionally biased region" description="Acidic residues" evidence="8">
    <location>
        <begin position="135"/>
        <end position="150"/>
    </location>
</feature>
<evidence type="ECO:0000259" key="9">
    <source>
        <dbReference type="PROSITE" id="PS50280"/>
    </source>
</evidence>
<evidence type="ECO:0000313" key="13">
    <source>
        <dbReference type="EMBL" id="KAK9144006.1"/>
    </source>
</evidence>
<dbReference type="InterPro" id="IPR050701">
    <property type="entry name" value="Histone_Mod_Regulator"/>
</dbReference>
<gene>
    <name evidence="13" type="ORF">Syun_013406</name>
</gene>
<dbReference type="Proteomes" id="UP001420932">
    <property type="component" value="Unassembled WGS sequence"/>
</dbReference>
<evidence type="ECO:0000313" key="14">
    <source>
        <dbReference type="Proteomes" id="UP001420932"/>
    </source>
</evidence>
<keyword evidence="4" id="KW-0479">Metal-binding</keyword>
<dbReference type="InterPro" id="IPR001214">
    <property type="entry name" value="SET_dom"/>
</dbReference>
<evidence type="ECO:0000256" key="7">
    <source>
        <dbReference type="ARBA" id="ARBA00023242"/>
    </source>
</evidence>
<keyword evidence="1" id="KW-0489">Methyltransferase</keyword>
<keyword evidence="14" id="KW-1185">Reference proteome</keyword>
<dbReference type="AlphaFoldDB" id="A0AAP0K1D8"/>
<dbReference type="PROSITE" id="PS51805">
    <property type="entry name" value="EPHD"/>
    <property type="match status" value="1"/>
</dbReference>
<dbReference type="InterPro" id="IPR034732">
    <property type="entry name" value="EPHD"/>
</dbReference>
<dbReference type="Gene3D" id="3.30.40.10">
    <property type="entry name" value="Zinc/RING finger domain, C3HC4 (zinc finger)"/>
    <property type="match status" value="2"/>
</dbReference>
<dbReference type="PROSITE" id="PS50812">
    <property type="entry name" value="PWWP"/>
    <property type="match status" value="1"/>
</dbReference>
<evidence type="ECO:0000256" key="1">
    <source>
        <dbReference type="ARBA" id="ARBA00022603"/>
    </source>
</evidence>
<dbReference type="Gene3D" id="2.30.30.140">
    <property type="match status" value="1"/>
</dbReference>
<dbReference type="SMART" id="SM00293">
    <property type="entry name" value="PWWP"/>
    <property type="match status" value="1"/>
</dbReference>
<evidence type="ECO:0000256" key="6">
    <source>
        <dbReference type="ARBA" id="ARBA00022833"/>
    </source>
</evidence>
<evidence type="ECO:0000259" key="12">
    <source>
        <dbReference type="PROSITE" id="PS51805"/>
    </source>
</evidence>
<evidence type="ECO:0000256" key="2">
    <source>
        <dbReference type="ARBA" id="ARBA00022679"/>
    </source>
</evidence>
<dbReference type="GO" id="GO:0008168">
    <property type="term" value="F:methyltransferase activity"/>
    <property type="evidence" value="ECO:0007669"/>
    <property type="project" value="UniProtKB-KW"/>
</dbReference>
<keyword evidence="7" id="KW-0539">Nucleus</keyword>
<evidence type="ECO:0000256" key="4">
    <source>
        <dbReference type="ARBA" id="ARBA00022723"/>
    </source>
</evidence>
<proteinExistence type="predicted"/>
<comment type="caution">
    <text evidence="13">The sequence shown here is derived from an EMBL/GenBank/DDBJ whole genome shotgun (WGS) entry which is preliminary data.</text>
</comment>
<dbReference type="InterPro" id="IPR013083">
    <property type="entry name" value="Znf_RING/FYVE/PHD"/>
</dbReference>
<feature type="region of interest" description="Disordered" evidence="8">
    <location>
        <begin position="133"/>
        <end position="156"/>
    </location>
</feature>
<dbReference type="InterPro" id="IPR000313">
    <property type="entry name" value="PWWP_dom"/>
</dbReference>
<feature type="domain" description="PWWP" evidence="10">
    <location>
        <begin position="260"/>
        <end position="329"/>
    </location>
</feature>
<dbReference type="PANTHER" id="PTHR13793:SF132">
    <property type="entry name" value="HISTONE-LYSINE N-METHYLTRANSFERASE ATX5"/>
    <property type="match status" value="1"/>
</dbReference>
<dbReference type="PROSITE" id="PS50280">
    <property type="entry name" value="SET"/>
    <property type="match status" value="1"/>
</dbReference>
<reference evidence="13 14" key="1">
    <citation type="submission" date="2024-01" db="EMBL/GenBank/DDBJ databases">
        <title>Genome assemblies of Stephania.</title>
        <authorList>
            <person name="Yang L."/>
        </authorList>
    </citation>
    <scope>NUCLEOTIDE SEQUENCE [LARGE SCALE GENOMIC DNA]</scope>
    <source>
        <strain evidence="13">YNDBR</strain>
        <tissue evidence="13">Leaf</tissue>
    </source>
</reference>
<keyword evidence="2" id="KW-0808">Transferase</keyword>
<sequence>MIIKREFKAGMQIVLKRCRVQIGEDEEGSENSTAKRQKKAKRFHALDLLGEIAVGIRRGGGCIAAAEDFSRFAPSLSPEKICENGKQEPEPEPERVAKSEAVRAPIVKTSRGRVQVLPSRFNDSVLDPWKKEEENKLDDDDDDDDDDDALDSGNVESKKNKFNKFNNCREYQFENRVVKKQCKLGKFFRPKLPKFAVEEEEDCGDDDWYPKFDGFGRRKCSSSTSIRSIRSPICAPRASKTKVEKKKIGFYTQEDELFSVGDIVWAKLGKNYPAWPAIVVHYALKQTTVRHMPSVDRSVCVVFLGSSRNGEEREYAWVRPGMVFSFMDHINRFQGQVEVLNSNHSEFQAAVEEAFLVDHGIVEINTSEIHKRIQKATDSTRDLGFQSLNQASQSKSHVVVVFYLLHSLGHMGPAYCDQCEAVVHKECDKSYYRISKDLNDIDYYCSNCKAKFNFELSEPENLRQKVSSCYPTGSQLSAVALKEYISPIFILLCVIVAHVELKRSHSLIGKSILVVKRKTGVTAVFRVSCTWFILCRPSERTFFEDKKAEITHSTKGCQIAVHQECYGARKIKDFTSWVCRSCETPDIKRECCLCPVEGGALKPTDLKDLWVHVTCAWFQPEVSFSSDERMEPAVGILRISPDSFIKVLQRSFLDPNFISLLDSKDRPIEMLEYDKVISVSLTFVLLTLTYSLSRSSLQFHENFYDQNWMIHLRNGDRDDVDDECSIPLRKMVKQMTKMVSYCAYHRVPDPDTVLVIQSPLGVFSTKSMLRSKTNTGSRLISSRITEVPQDLDVESEQFEPFSPARCRTFKRSKAKVTLQDAIVHRLRGPCHHSLEEIESLNKFKEEMVTKSFSTFKERLHNLQKTENDRVCFGRSGIHGWGLFARHEIQEGEMILEYRGEQVRRSVADLREKRYQKERKDCYLFKISEEVVVDATDKGNIARLINHSCLPNCYARIMSVGDDESRIVLIAKQKVPAGDELTYDYLFDPDEPDELKVPCLCKSTNCRKFMN</sequence>
<dbReference type="InterPro" id="IPR011011">
    <property type="entry name" value="Znf_FYVE_PHD"/>
</dbReference>
<dbReference type="InterPro" id="IPR003616">
    <property type="entry name" value="Post-SET_dom"/>
</dbReference>
<keyword evidence="3" id="KW-0949">S-adenosyl-L-methionine</keyword>
<dbReference type="InterPro" id="IPR046341">
    <property type="entry name" value="SET_dom_sf"/>
</dbReference>
<accession>A0AAP0K1D8</accession>
<keyword evidence="5" id="KW-0863">Zinc-finger</keyword>
<dbReference type="CDD" id="cd10518">
    <property type="entry name" value="SET_SETD1-like"/>
    <property type="match status" value="1"/>
</dbReference>
<dbReference type="Pfam" id="PF00855">
    <property type="entry name" value="PWWP"/>
    <property type="match status" value="1"/>
</dbReference>
<dbReference type="InterPro" id="IPR019787">
    <property type="entry name" value="Znf_PHD-finger"/>
</dbReference>
<organism evidence="13 14">
    <name type="scientific">Stephania yunnanensis</name>
    <dbReference type="NCBI Taxonomy" id="152371"/>
    <lineage>
        <taxon>Eukaryota</taxon>
        <taxon>Viridiplantae</taxon>
        <taxon>Streptophyta</taxon>
        <taxon>Embryophyta</taxon>
        <taxon>Tracheophyta</taxon>
        <taxon>Spermatophyta</taxon>
        <taxon>Magnoliopsida</taxon>
        <taxon>Ranunculales</taxon>
        <taxon>Menispermaceae</taxon>
        <taxon>Menispermoideae</taxon>
        <taxon>Cissampelideae</taxon>
        <taxon>Stephania</taxon>
    </lineage>
</organism>
<evidence type="ECO:0008006" key="15">
    <source>
        <dbReference type="Google" id="ProtNLM"/>
    </source>
</evidence>
<name>A0AAP0K1D8_9MAGN</name>
<feature type="domain" description="PHD-type" evidence="12">
    <location>
        <begin position="588"/>
        <end position="644"/>
    </location>
</feature>
<evidence type="ECO:0000256" key="8">
    <source>
        <dbReference type="SAM" id="MobiDB-lite"/>
    </source>
</evidence>
<dbReference type="Gene3D" id="2.170.270.10">
    <property type="entry name" value="SET domain"/>
    <property type="match status" value="1"/>
</dbReference>
<dbReference type="SUPFAM" id="SSF63748">
    <property type="entry name" value="Tudor/PWWP/MBT"/>
    <property type="match status" value="1"/>
</dbReference>
<dbReference type="EMBL" id="JBBNAF010000005">
    <property type="protein sequence ID" value="KAK9144006.1"/>
    <property type="molecule type" value="Genomic_DNA"/>
</dbReference>
<dbReference type="SUPFAM" id="SSF82199">
    <property type="entry name" value="SET domain"/>
    <property type="match status" value="1"/>
</dbReference>
<feature type="domain" description="SET" evidence="9">
    <location>
        <begin position="868"/>
        <end position="985"/>
    </location>
</feature>
<dbReference type="SMART" id="SM00508">
    <property type="entry name" value="PostSET"/>
    <property type="match status" value="1"/>
</dbReference>